<feature type="domain" description="SLH" evidence="2">
    <location>
        <begin position="91"/>
        <end position="150"/>
    </location>
</feature>
<dbReference type="PROSITE" id="PS51272">
    <property type="entry name" value="SLH"/>
    <property type="match status" value="3"/>
</dbReference>
<name>A0A926QMN9_9BACL</name>
<organism evidence="3 4">
    <name type="scientific">Paenibacillus sedimenti</name>
    <dbReference type="NCBI Taxonomy" id="2770274"/>
    <lineage>
        <taxon>Bacteria</taxon>
        <taxon>Bacillati</taxon>
        <taxon>Bacillota</taxon>
        <taxon>Bacilli</taxon>
        <taxon>Bacillales</taxon>
        <taxon>Paenibacillaceae</taxon>
        <taxon>Paenibacillus</taxon>
    </lineage>
</organism>
<keyword evidence="4" id="KW-1185">Reference proteome</keyword>
<feature type="signal peptide" evidence="1">
    <location>
        <begin position="1"/>
        <end position="22"/>
    </location>
</feature>
<evidence type="ECO:0000256" key="1">
    <source>
        <dbReference type="SAM" id="SignalP"/>
    </source>
</evidence>
<dbReference type="PANTHER" id="PTHR43308">
    <property type="entry name" value="OUTER MEMBRANE PROTEIN ALPHA-RELATED"/>
    <property type="match status" value="1"/>
</dbReference>
<dbReference type="AlphaFoldDB" id="A0A926QMN9"/>
<feature type="domain" description="SLH" evidence="2">
    <location>
        <begin position="27"/>
        <end position="90"/>
    </location>
</feature>
<evidence type="ECO:0000259" key="2">
    <source>
        <dbReference type="PROSITE" id="PS51272"/>
    </source>
</evidence>
<feature type="chain" id="PRO_5039263757" evidence="1">
    <location>
        <begin position="23"/>
        <end position="513"/>
    </location>
</feature>
<accession>A0A926QMN9</accession>
<evidence type="ECO:0000313" key="4">
    <source>
        <dbReference type="Proteomes" id="UP000650466"/>
    </source>
</evidence>
<dbReference type="PANTHER" id="PTHR43308:SF5">
    <property type="entry name" value="S-LAYER PROTEIN _ PEPTIDOGLYCAN ENDO-BETA-N-ACETYLGLUCOSAMINIDASE"/>
    <property type="match status" value="1"/>
</dbReference>
<dbReference type="InterPro" id="IPR051465">
    <property type="entry name" value="Cell_Envelope_Struct_Comp"/>
</dbReference>
<dbReference type="InterPro" id="IPR001119">
    <property type="entry name" value="SLH_dom"/>
</dbReference>
<feature type="domain" description="SLH" evidence="2">
    <location>
        <begin position="160"/>
        <end position="223"/>
    </location>
</feature>
<dbReference type="EMBL" id="JACVVD010000030">
    <property type="protein sequence ID" value="MBD0384850.1"/>
    <property type="molecule type" value="Genomic_DNA"/>
</dbReference>
<reference evidence="3" key="1">
    <citation type="submission" date="2020-09" db="EMBL/GenBank/DDBJ databases">
        <title>Draft Genome Sequence of Paenibacillus sp. WST5.</title>
        <authorList>
            <person name="Bao Z."/>
        </authorList>
    </citation>
    <scope>NUCLEOTIDE SEQUENCE</scope>
    <source>
        <strain evidence="3">WST5</strain>
    </source>
</reference>
<comment type="caution">
    <text evidence="3">The sequence shown here is derived from an EMBL/GenBank/DDBJ whole genome shotgun (WGS) entry which is preliminary data.</text>
</comment>
<dbReference type="Pfam" id="PF00395">
    <property type="entry name" value="SLH"/>
    <property type="match status" value="2"/>
</dbReference>
<gene>
    <name evidence="3" type="ORF">ICC18_33105</name>
</gene>
<protein>
    <submittedName>
        <fullName evidence="3">S-layer homology domain-containing protein</fullName>
    </submittedName>
</protein>
<dbReference type="Proteomes" id="UP000650466">
    <property type="component" value="Unassembled WGS sequence"/>
</dbReference>
<keyword evidence="1" id="KW-0732">Signal</keyword>
<dbReference type="RefSeq" id="WP_188178609.1">
    <property type="nucleotide sequence ID" value="NZ_JACVVD010000030.1"/>
</dbReference>
<proteinExistence type="predicted"/>
<evidence type="ECO:0000313" key="3">
    <source>
        <dbReference type="EMBL" id="MBD0384850.1"/>
    </source>
</evidence>
<sequence length="513" mass="57207">MKKLSKVLLAASMIYGSFSATAAADVAGAPNFNDISGHWAEDVITRAHDLKLIVGYEEGTFKPNGEITRAEFAAMLSRATDLPVKTGGNPFYDMTGHWAEAAVTQLVDQGFINPSDYSTGFNPYAQLTRYEMMNWISNGLMKSNETFIQAFEDTKNTLLPTPEAIRSEISSDKVPYIALARGTGIIGGFEDGSVKPQNTTTRAEVAAILLRYKDVEGKTADSYSDLNELREVGLTGANATSISPYRYQQISEKDESGRIKKEYLSFIGIYLNDHTDYKAMETFLQNPDVVIRYHDGKDPGTERFEKFSTLNMSLRDVAFKAMNAGEIVYMGLQNPKNISDEEMNRYMADSNVHLKVDKSIIPYTNFSNVKDQPIQMGDVAELQVHRLLLIPTGEIARQGAVSVYTSLFKADELIEGNNDYMVLYESTLHIKKDTNLLALLNAQGKALGNPLFGRLQRFNKEMNSKSELPVIPQIPGDFFKQGAVNRFWSYEPSPYDSIWVATDSGAYFKLSRP</sequence>